<dbReference type="OrthoDB" id="1438984at2"/>
<organism evidence="1 2">
    <name type="scientific">Aquimarina amphilecti</name>
    <dbReference type="NCBI Taxonomy" id="1038014"/>
    <lineage>
        <taxon>Bacteria</taxon>
        <taxon>Pseudomonadati</taxon>
        <taxon>Bacteroidota</taxon>
        <taxon>Flavobacteriia</taxon>
        <taxon>Flavobacteriales</taxon>
        <taxon>Flavobacteriaceae</taxon>
        <taxon>Aquimarina</taxon>
    </lineage>
</organism>
<proteinExistence type="predicted"/>
<accession>A0A1H7VPE1</accession>
<evidence type="ECO:0000313" key="2">
    <source>
        <dbReference type="Proteomes" id="UP000198521"/>
    </source>
</evidence>
<dbReference type="AlphaFoldDB" id="A0A1H7VPE1"/>
<name>A0A1H7VPE1_AQUAM</name>
<dbReference type="STRING" id="1038014.SAMN04487910_4129"/>
<dbReference type="Proteomes" id="UP000198521">
    <property type="component" value="Unassembled WGS sequence"/>
</dbReference>
<gene>
    <name evidence="1" type="ORF">SAMN04487910_4129</name>
</gene>
<evidence type="ECO:0000313" key="1">
    <source>
        <dbReference type="EMBL" id="SEM11050.1"/>
    </source>
</evidence>
<sequence length="285" mass="33467">MNLVKNKKQKFSLPINTNSFKYRIETKQTINSMGANKENIIAYEVSKRFLKRDEFGYLFEVLVNTRERKTTDCNQEMDDYLSKLQEKIILYTNEIGQIISIVNFGEIVEIWEDIKRNFRKTFKKTKDIDQIMEKMSLIMSKQDNFLTLYIKSEISSLLFPPIYIDELELLTTGTLQFKVIPYLFGVFSAPLNMLTKYLKDQSKNSERIIGRSGFIKESLFERIAIQQMYREIYSSPSMNASINCDCSEMFYINQENNINSSYQVLNVSIGEVYSFNQFTNAVMQK</sequence>
<dbReference type="EMBL" id="FOAB01000009">
    <property type="protein sequence ID" value="SEM11050.1"/>
    <property type="molecule type" value="Genomic_DNA"/>
</dbReference>
<dbReference type="RefSeq" id="WP_091411924.1">
    <property type="nucleotide sequence ID" value="NZ_FOAB01000009.1"/>
</dbReference>
<reference evidence="2" key="1">
    <citation type="submission" date="2016-10" db="EMBL/GenBank/DDBJ databases">
        <authorList>
            <person name="Varghese N."/>
            <person name="Submissions S."/>
        </authorList>
    </citation>
    <scope>NUCLEOTIDE SEQUENCE [LARGE SCALE GENOMIC DNA]</scope>
    <source>
        <strain evidence="2">DSM 25232 / NCIMB 14723 / 92V</strain>
    </source>
</reference>
<protein>
    <submittedName>
        <fullName evidence="1">Uncharacterized protein</fullName>
    </submittedName>
</protein>
<keyword evidence="2" id="KW-1185">Reference proteome</keyword>